<name>A0ABP7R2Y0_9PSEU</name>
<dbReference type="RefSeq" id="WP_344871033.1">
    <property type="nucleotide sequence ID" value="NZ_BAABAL010000004.1"/>
</dbReference>
<evidence type="ECO:0000313" key="2">
    <source>
        <dbReference type="EMBL" id="GAA3990870.1"/>
    </source>
</evidence>
<keyword evidence="3" id="KW-1185">Reference proteome</keyword>
<dbReference type="Proteomes" id="UP001501747">
    <property type="component" value="Unassembled WGS sequence"/>
</dbReference>
<keyword evidence="1" id="KW-0732">Signal</keyword>
<feature type="signal peptide" evidence="1">
    <location>
        <begin position="1"/>
        <end position="23"/>
    </location>
</feature>
<accession>A0ABP7R2Y0</accession>
<evidence type="ECO:0000256" key="1">
    <source>
        <dbReference type="SAM" id="SignalP"/>
    </source>
</evidence>
<evidence type="ECO:0000313" key="3">
    <source>
        <dbReference type="Proteomes" id="UP001501747"/>
    </source>
</evidence>
<evidence type="ECO:0008006" key="4">
    <source>
        <dbReference type="Google" id="ProtNLM"/>
    </source>
</evidence>
<protein>
    <recommendedName>
        <fullName evidence="4">DUF3558 domain-containing protein</fullName>
    </recommendedName>
</protein>
<feature type="chain" id="PRO_5045831567" description="DUF3558 domain-containing protein" evidence="1">
    <location>
        <begin position="24"/>
        <end position="343"/>
    </location>
</feature>
<comment type="caution">
    <text evidence="2">The sequence shown here is derived from an EMBL/GenBank/DDBJ whole genome shotgun (WGS) entry which is preliminary data.</text>
</comment>
<gene>
    <name evidence="2" type="ORF">GCM10022247_07120</name>
</gene>
<organism evidence="2 3">
    <name type="scientific">Allokutzneria multivorans</name>
    <dbReference type="NCBI Taxonomy" id="1142134"/>
    <lineage>
        <taxon>Bacteria</taxon>
        <taxon>Bacillati</taxon>
        <taxon>Actinomycetota</taxon>
        <taxon>Actinomycetes</taxon>
        <taxon>Pseudonocardiales</taxon>
        <taxon>Pseudonocardiaceae</taxon>
        <taxon>Allokutzneria</taxon>
    </lineage>
</organism>
<proteinExistence type="predicted"/>
<sequence length="343" mass="35537">MRTHTPRLVVTLAVLSVVCSACSGVIAGVAEPAGSPSGGAKDSQRTIALGDVRTLDVCGLTPGEALGAVGRVENRASSSGVNSCQRTINIEEDAGGGQKRTLGVLDYTLTLKSPIEEVKWLKTSYPTEFSEGKQGATTTYKGKSADGGCMRTANADKGQLQVVVKKRRTETQGDACATADAAFDAVLASVLSDTPIPRRPTVAGSIANLDPCALVTPEMVRASYTKELQTSPQISVFSCAFGGPGRGMLTVNVGHMIVPGRLPAFPGTKVTTIAGRPATETLSGPLCVVDLGHVMTDPPADATLPYLESVHFSYMTQADDAATACEQTTKLATAVAEKLPPIS</sequence>
<dbReference type="EMBL" id="BAABAL010000004">
    <property type="protein sequence ID" value="GAA3990870.1"/>
    <property type="molecule type" value="Genomic_DNA"/>
</dbReference>
<reference evidence="3" key="1">
    <citation type="journal article" date="2019" name="Int. J. Syst. Evol. Microbiol.">
        <title>The Global Catalogue of Microorganisms (GCM) 10K type strain sequencing project: providing services to taxonomists for standard genome sequencing and annotation.</title>
        <authorList>
            <consortium name="The Broad Institute Genomics Platform"/>
            <consortium name="The Broad Institute Genome Sequencing Center for Infectious Disease"/>
            <person name="Wu L."/>
            <person name="Ma J."/>
        </authorList>
    </citation>
    <scope>NUCLEOTIDE SEQUENCE [LARGE SCALE GENOMIC DNA]</scope>
    <source>
        <strain evidence="3">JCM 17342</strain>
    </source>
</reference>